<sequence length="324" mass="37616">MELQPLLAAASSSSINLSSLPQDVVRAILRVHGQPMETLCLISAIWNGLVLEFLADRKNHPSLEAAELNSWNHAMKAQLKAEWNPKDRDHFQHVFKGWIDDVNSDTMFSPALQMRIIKIERWYLFLWLFMWSFSLIRFHITFLLISPFVLGVCLVYRFVFTRPKVNANCHRLKQVFTRCSSSAKLRIELSTRSILEQVLSTLGDVPIGELIIIEKKCDYGFRRLLIKLVRAHKIDRLVISVEVFKDFDLRDFLLKITEHTNEFIVLESSVKEFEKIFGRTKRFWKKTARDLSDGTFAIQVMNGESYFPNCELHLKSLKITVVAV</sequence>
<dbReference type="AlphaFoldDB" id="A0A2A6CVB4"/>
<organism evidence="1 2">
    <name type="scientific">Pristionchus pacificus</name>
    <name type="common">Parasitic nematode worm</name>
    <dbReference type="NCBI Taxonomy" id="54126"/>
    <lineage>
        <taxon>Eukaryota</taxon>
        <taxon>Metazoa</taxon>
        <taxon>Ecdysozoa</taxon>
        <taxon>Nematoda</taxon>
        <taxon>Chromadorea</taxon>
        <taxon>Rhabditida</taxon>
        <taxon>Rhabditina</taxon>
        <taxon>Diplogasteromorpha</taxon>
        <taxon>Diplogasteroidea</taxon>
        <taxon>Neodiplogasteridae</taxon>
        <taxon>Pristionchus</taxon>
    </lineage>
</organism>
<dbReference type="Proteomes" id="UP000005239">
    <property type="component" value="Unassembled WGS sequence"/>
</dbReference>
<proteinExistence type="predicted"/>
<accession>A0A2A6CVB4</accession>
<dbReference type="EnsemblMetazoa" id="PPA22356.1">
    <property type="protein sequence ID" value="PPA22356.1"/>
    <property type="gene ID" value="WBGene00111910"/>
</dbReference>
<reference evidence="1" key="2">
    <citation type="submission" date="2022-06" db="UniProtKB">
        <authorList>
            <consortium name="EnsemblMetazoa"/>
        </authorList>
    </citation>
    <scope>IDENTIFICATION</scope>
    <source>
        <strain evidence="1">PS312</strain>
    </source>
</reference>
<keyword evidence="2" id="KW-1185">Reference proteome</keyword>
<evidence type="ECO:0000313" key="2">
    <source>
        <dbReference type="Proteomes" id="UP000005239"/>
    </source>
</evidence>
<name>A0A2A6CVB4_PRIPA</name>
<accession>A0A8R1UG70</accession>
<evidence type="ECO:0000313" key="1">
    <source>
        <dbReference type="EnsemblMetazoa" id="PPA22356.1"/>
    </source>
</evidence>
<gene>
    <name evidence="1" type="primary">WBGene00111910</name>
</gene>
<reference evidence="2" key="1">
    <citation type="journal article" date="2008" name="Nat. Genet.">
        <title>The Pristionchus pacificus genome provides a unique perspective on nematode lifestyle and parasitism.</title>
        <authorList>
            <person name="Dieterich C."/>
            <person name="Clifton S.W."/>
            <person name="Schuster L.N."/>
            <person name="Chinwalla A."/>
            <person name="Delehaunty K."/>
            <person name="Dinkelacker I."/>
            <person name="Fulton L."/>
            <person name="Fulton R."/>
            <person name="Godfrey J."/>
            <person name="Minx P."/>
            <person name="Mitreva M."/>
            <person name="Roeseler W."/>
            <person name="Tian H."/>
            <person name="Witte H."/>
            <person name="Yang S.P."/>
            <person name="Wilson R.K."/>
            <person name="Sommer R.J."/>
        </authorList>
    </citation>
    <scope>NUCLEOTIDE SEQUENCE [LARGE SCALE GENOMIC DNA]</scope>
    <source>
        <strain evidence="2">PS312</strain>
    </source>
</reference>
<protein>
    <submittedName>
        <fullName evidence="1">Uncharacterized protein</fullName>
    </submittedName>
</protein>